<dbReference type="InterPro" id="IPR051532">
    <property type="entry name" value="Ester_Hydrolysis_Enzymes"/>
</dbReference>
<dbReference type="PROSITE" id="PS51257">
    <property type="entry name" value="PROKAR_LIPOPROTEIN"/>
    <property type="match status" value="1"/>
</dbReference>
<keyword evidence="3" id="KW-1185">Reference proteome</keyword>
<dbReference type="InterPro" id="IPR013830">
    <property type="entry name" value="SGNH_hydro"/>
</dbReference>
<dbReference type="Gene3D" id="3.40.50.1110">
    <property type="entry name" value="SGNH hydrolase"/>
    <property type="match status" value="1"/>
</dbReference>
<accession>A0A380MWA0</accession>
<evidence type="ECO:0000259" key="1">
    <source>
        <dbReference type="Pfam" id="PF13472"/>
    </source>
</evidence>
<dbReference type="EC" id="3.1.2.-" evidence="2"/>
<organism evidence="2 3">
    <name type="scientific">Suttonella indologenes</name>
    <dbReference type="NCBI Taxonomy" id="13276"/>
    <lineage>
        <taxon>Bacteria</taxon>
        <taxon>Pseudomonadati</taxon>
        <taxon>Pseudomonadota</taxon>
        <taxon>Gammaproteobacteria</taxon>
        <taxon>Cardiobacteriales</taxon>
        <taxon>Cardiobacteriaceae</taxon>
        <taxon>Suttonella</taxon>
    </lineage>
</organism>
<feature type="domain" description="SGNH hydrolase-type esterase" evidence="1">
    <location>
        <begin position="36"/>
        <end position="192"/>
    </location>
</feature>
<dbReference type="Proteomes" id="UP000254575">
    <property type="component" value="Unassembled WGS sequence"/>
</dbReference>
<dbReference type="PANTHER" id="PTHR30383:SF24">
    <property type="entry name" value="THIOESTERASE 1_PROTEASE 1_LYSOPHOSPHOLIPASE L1"/>
    <property type="match status" value="1"/>
</dbReference>
<reference evidence="2 3" key="1">
    <citation type="submission" date="2018-06" db="EMBL/GenBank/DDBJ databases">
        <authorList>
            <consortium name="Pathogen Informatics"/>
            <person name="Doyle S."/>
        </authorList>
    </citation>
    <scope>NUCLEOTIDE SEQUENCE [LARGE SCALE GENOMIC DNA]</scope>
    <source>
        <strain evidence="2 3">NCTC10717</strain>
    </source>
</reference>
<sequence>MKFLHLIFLTLSALLYGCGNDSPDGRYVSGGSTVLALGDSLTAGYGAGAGEDYPSLLAAKTSWHIVNGGVSGDTSAQALARLPALLAQHQPQLVIISIGGNDFLRRQSAGETRSNIKQIIKLVRETGAQMILVGVPGLNAGAVLGVPRDHELYAEIAAAENITLYPSAWGDILRKEHLRSDQIHPNAAGYALFSEEFYAFLRKKKFL</sequence>
<gene>
    <name evidence="2" type="primary">tesA</name>
    <name evidence="2" type="ORF">NCTC10717_01206</name>
</gene>
<dbReference type="EMBL" id="UHIA01000004">
    <property type="protein sequence ID" value="SUO96845.1"/>
    <property type="molecule type" value="Genomic_DNA"/>
</dbReference>
<dbReference type="InterPro" id="IPR008265">
    <property type="entry name" value="Lipase_GDSL_AS"/>
</dbReference>
<dbReference type="GO" id="GO:0006629">
    <property type="term" value="P:lipid metabolic process"/>
    <property type="evidence" value="ECO:0007669"/>
    <property type="project" value="InterPro"/>
</dbReference>
<dbReference type="RefSeq" id="WP_115218444.1">
    <property type="nucleotide sequence ID" value="NZ_UHIA01000004.1"/>
</dbReference>
<dbReference type="AlphaFoldDB" id="A0A380MWA0"/>
<dbReference type="PANTHER" id="PTHR30383">
    <property type="entry name" value="THIOESTERASE 1/PROTEASE 1/LYSOPHOSPHOLIPASE L1"/>
    <property type="match status" value="1"/>
</dbReference>
<evidence type="ECO:0000313" key="2">
    <source>
        <dbReference type="EMBL" id="SUO96845.1"/>
    </source>
</evidence>
<dbReference type="PROSITE" id="PS01098">
    <property type="entry name" value="LIPASE_GDSL_SER"/>
    <property type="match status" value="1"/>
</dbReference>
<keyword evidence="2" id="KW-0378">Hydrolase</keyword>
<dbReference type="InterPro" id="IPR036514">
    <property type="entry name" value="SGNH_hydro_sf"/>
</dbReference>
<dbReference type="Pfam" id="PF13472">
    <property type="entry name" value="Lipase_GDSL_2"/>
    <property type="match status" value="1"/>
</dbReference>
<evidence type="ECO:0000313" key="3">
    <source>
        <dbReference type="Proteomes" id="UP000254575"/>
    </source>
</evidence>
<dbReference type="SUPFAM" id="SSF52266">
    <property type="entry name" value="SGNH hydrolase"/>
    <property type="match status" value="1"/>
</dbReference>
<name>A0A380MWA0_9GAMM</name>
<protein>
    <submittedName>
        <fullName evidence="2">Acyl-CoA thioesterase I</fullName>
        <ecNumber evidence="2">3.1.2.-</ecNumber>
    </submittedName>
</protein>
<dbReference type="OrthoDB" id="9786188at2"/>
<dbReference type="GO" id="GO:0004622">
    <property type="term" value="F:phosphatidylcholine lysophospholipase activity"/>
    <property type="evidence" value="ECO:0007669"/>
    <property type="project" value="TreeGrafter"/>
</dbReference>
<proteinExistence type="predicted"/>